<dbReference type="Gene3D" id="1.20.1070.10">
    <property type="entry name" value="Rhodopsin 7-helix transmembrane proteins"/>
    <property type="match status" value="1"/>
</dbReference>
<sequence length="804" mass="89696">MAWGDLPAEARTLDPLGDDLRHGLTAVAVLAFISFFSASILFFYLVYKLTTWSLFIKSQSDGQFHQQSGSIQRAIDVTLGIDGIFSDSNGEAGKKADGDAGPRQPNQFLVLIINLLLADMHQGVAFLLNAAWLRYDAILVDTATCYTQGLFVSLGDLASSMFITAIAIHTYMAVVRGIQTPQKVLYGVIVAIWIFVYAISFIPIAATRNGAEFGGFFVRAGSWCWMNREYENLRLFTHYLYIFLGLGTTSILYLIIFFHIRRQARLGASNGENDGDSIELQLNRNPAFLIYPVIYVLCTLPLAAGRIATMAGAHVPNGYFCFAGAMIASNGSFDCLLFGTTRNTIIFASRYDIASNDVGLKTFAFLKTPTNRKFGNTISIQGGRQHDEVPATGGWWTWPAKGAGSSNRSHRGILGREIVRQLGLHPQKWKKIYSFSRSQKEEFPSTVEHRHIDLTGSADDVAKSLQGVNADYLFFAAYLQKSEEQQAWEVNGDMLQAFLDALVKNGIDKQLKRVLLVAGCKQYGVHLGPAKNPMVESDPWLTDQSTFPPNFYYRQQDILKAFCEKSNGKVSWNVTYPNDVIGYARGNFMNLATAVGIYAAINKEMGKDLVYPGGERFYMGFDCFTCAKLHAEFCEWVVLQSSTANEAFNVVNGDVESWQNMWPKVADHFNTKVDANQFNQSHPLSSTTELNPVTPISLFEDKAGLKGLIKPGKIEQTVDLVKWSQQDEVKEAWKKLAKREGLDESALEHATWDFLGFVLGRNYDLVISMSKARQHGWTGYMDTWESLSKTFDTLQVAKVLPKLR</sequence>
<dbReference type="Gene3D" id="3.40.50.720">
    <property type="entry name" value="NAD(P)-binding Rossmann-like Domain"/>
    <property type="match status" value="1"/>
</dbReference>
<evidence type="ECO:0000256" key="5">
    <source>
        <dbReference type="SAM" id="Phobius"/>
    </source>
</evidence>
<dbReference type="CDD" id="cd00637">
    <property type="entry name" value="7tm_classA_rhodopsin-like"/>
    <property type="match status" value="1"/>
</dbReference>
<evidence type="ECO:0000256" key="4">
    <source>
        <dbReference type="ARBA" id="ARBA00023136"/>
    </source>
</evidence>
<dbReference type="Pfam" id="PF00001">
    <property type="entry name" value="7tm_1"/>
    <property type="match status" value="1"/>
</dbReference>
<dbReference type="InterPro" id="IPR017452">
    <property type="entry name" value="GPCR_Rhodpsn_7TM"/>
</dbReference>
<feature type="transmembrane region" description="Helical" evidence="5">
    <location>
        <begin position="150"/>
        <end position="172"/>
    </location>
</feature>
<dbReference type="GO" id="GO:0016020">
    <property type="term" value="C:membrane"/>
    <property type="evidence" value="ECO:0007669"/>
    <property type="project" value="UniProtKB-SubCell"/>
</dbReference>
<evidence type="ECO:0000256" key="1">
    <source>
        <dbReference type="ARBA" id="ARBA00004370"/>
    </source>
</evidence>
<dbReference type="EMBL" id="PXXK01000042">
    <property type="protein sequence ID" value="RFN53501.1"/>
    <property type="molecule type" value="Genomic_DNA"/>
</dbReference>
<proteinExistence type="predicted"/>
<organism evidence="7 8">
    <name type="scientific">Fusarium flagelliforme</name>
    <dbReference type="NCBI Taxonomy" id="2675880"/>
    <lineage>
        <taxon>Eukaryota</taxon>
        <taxon>Fungi</taxon>
        <taxon>Dikarya</taxon>
        <taxon>Ascomycota</taxon>
        <taxon>Pezizomycotina</taxon>
        <taxon>Sordariomycetes</taxon>
        <taxon>Hypocreomycetidae</taxon>
        <taxon>Hypocreales</taxon>
        <taxon>Nectriaceae</taxon>
        <taxon>Fusarium</taxon>
        <taxon>Fusarium incarnatum-equiseti species complex</taxon>
    </lineage>
</organism>
<feature type="transmembrane region" description="Helical" evidence="5">
    <location>
        <begin position="184"/>
        <end position="206"/>
    </location>
</feature>
<keyword evidence="8" id="KW-1185">Reference proteome</keyword>
<dbReference type="InterPro" id="IPR000276">
    <property type="entry name" value="GPCR_Rhodpsn"/>
</dbReference>
<reference evidence="7 8" key="1">
    <citation type="journal article" date="2018" name="PLoS Pathog.">
        <title>Evolution of structural diversity of trichothecenes, a family of toxins produced by plant pathogenic and entomopathogenic fungi.</title>
        <authorList>
            <person name="Proctor R.H."/>
            <person name="McCormick S.P."/>
            <person name="Kim H.S."/>
            <person name="Cardoza R.E."/>
            <person name="Stanley A.M."/>
            <person name="Lindo L."/>
            <person name="Kelly A."/>
            <person name="Brown D.W."/>
            <person name="Lee T."/>
            <person name="Vaughan M.M."/>
            <person name="Alexander N.J."/>
            <person name="Busman M."/>
            <person name="Gutierrez S."/>
        </authorList>
    </citation>
    <scope>NUCLEOTIDE SEQUENCE [LARGE SCALE GENOMIC DNA]</scope>
    <source>
        <strain evidence="7 8">NRRL 13405</strain>
    </source>
</reference>
<feature type="transmembrane region" description="Helical" evidence="5">
    <location>
        <begin position="108"/>
        <end position="130"/>
    </location>
</feature>
<accession>A0A395N032</accession>
<evidence type="ECO:0000259" key="6">
    <source>
        <dbReference type="PROSITE" id="PS50262"/>
    </source>
</evidence>
<keyword evidence="3 5" id="KW-1133">Transmembrane helix</keyword>
<comment type="subcellular location">
    <subcellularLocation>
        <location evidence="1">Membrane</location>
    </subcellularLocation>
</comment>
<feature type="transmembrane region" description="Helical" evidence="5">
    <location>
        <begin position="239"/>
        <end position="260"/>
    </location>
</feature>
<dbReference type="SUPFAM" id="SSF81321">
    <property type="entry name" value="Family A G protein-coupled receptor-like"/>
    <property type="match status" value="1"/>
</dbReference>
<keyword evidence="7" id="KW-0675">Receptor</keyword>
<feature type="transmembrane region" description="Helical" evidence="5">
    <location>
        <begin position="288"/>
        <end position="308"/>
    </location>
</feature>
<dbReference type="Pfam" id="PF22917">
    <property type="entry name" value="PRISE"/>
    <property type="match status" value="1"/>
</dbReference>
<dbReference type="InterPro" id="IPR036291">
    <property type="entry name" value="NAD(P)-bd_dom_sf"/>
</dbReference>
<protein>
    <submittedName>
        <fullName evidence="7">G-protein coupled receptor</fullName>
    </submittedName>
</protein>
<feature type="domain" description="G-protein coupled receptors family 1 profile" evidence="6">
    <location>
        <begin position="110"/>
        <end position="338"/>
    </location>
</feature>
<gene>
    <name evidence="7" type="ORF">FIE12Z_2326</name>
</gene>
<keyword evidence="4 5" id="KW-0472">Membrane</keyword>
<comment type="caution">
    <text evidence="7">The sequence shown here is derived from an EMBL/GenBank/DDBJ whole genome shotgun (WGS) entry which is preliminary data.</text>
</comment>
<dbReference type="STRING" id="2594813.A0A395N032"/>
<evidence type="ECO:0000256" key="3">
    <source>
        <dbReference type="ARBA" id="ARBA00022989"/>
    </source>
</evidence>
<dbReference type="CDD" id="cd08948">
    <property type="entry name" value="5beta-POR_like_SDR_a"/>
    <property type="match status" value="1"/>
</dbReference>
<name>A0A395N032_9HYPO</name>
<keyword evidence="2 5" id="KW-0812">Transmembrane</keyword>
<dbReference type="GO" id="GO:0004930">
    <property type="term" value="F:G protein-coupled receptor activity"/>
    <property type="evidence" value="ECO:0007669"/>
    <property type="project" value="InterPro"/>
</dbReference>
<dbReference type="Proteomes" id="UP000265631">
    <property type="component" value="Unassembled WGS sequence"/>
</dbReference>
<evidence type="ECO:0000256" key="2">
    <source>
        <dbReference type="ARBA" id="ARBA00022692"/>
    </source>
</evidence>
<dbReference type="AlphaFoldDB" id="A0A395N032"/>
<dbReference type="PANTHER" id="PTHR32487:SF0">
    <property type="entry name" value="3-OXO-DELTA(4,5)-STEROID 5-BETA-REDUCTASE"/>
    <property type="match status" value="1"/>
</dbReference>
<dbReference type="InterPro" id="IPR055222">
    <property type="entry name" value="PRISE-like_Rossmann-fold"/>
</dbReference>
<dbReference type="PANTHER" id="PTHR32487">
    <property type="entry name" value="3-OXO-DELTA(4,5)-STEROID 5-BETA-REDUCTASE"/>
    <property type="match status" value="1"/>
</dbReference>
<evidence type="ECO:0000313" key="8">
    <source>
        <dbReference type="Proteomes" id="UP000265631"/>
    </source>
</evidence>
<feature type="transmembrane region" description="Helical" evidence="5">
    <location>
        <begin position="23"/>
        <end position="47"/>
    </location>
</feature>
<evidence type="ECO:0000313" key="7">
    <source>
        <dbReference type="EMBL" id="RFN53501.1"/>
    </source>
</evidence>
<dbReference type="PROSITE" id="PS50262">
    <property type="entry name" value="G_PROTEIN_RECEP_F1_2"/>
    <property type="match status" value="1"/>
</dbReference>
<dbReference type="SUPFAM" id="SSF51735">
    <property type="entry name" value="NAD(P)-binding Rossmann-fold domains"/>
    <property type="match status" value="1"/>
</dbReference>